<comment type="caution">
    <text evidence="1">The sequence shown here is derived from an EMBL/GenBank/DDBJ whole genome shotgun (WGS) entry which is preliminary data.</text>
</comment>
<organism evidence="1 2">
    <name type="scientific">Streptomyces jumonjinensis</name>
    <dbReference type="NCBI Taxonomy" id="1945"/>
    <lineage>
        <taxon>Bacteria</taxon>
        <taxon>Bacillati</taxon>
        <taxon>Actinomycetota</taxon>
        <taxon>Actinomycetes</taxon>
        <taxon>Kitasatosporales</taxon>
        <taxon>Streptomycetaceae</taxon>
        <taxon>Streptomyces</taxon>
    </lineage>
</organism>
<protein>
    <submittedName>
        <fullName evidence="1">Uncharacterized protein</fullName>
    </submittedName>
</protein>
<dbReference type="AlphaFoldDB" id="A0A646KEA6"/>
<name>A0A646KEA6_STRJU</name>
<dbReference type="OrthoDB" id="4239436at2"/>
<gene>
    <name evidence="1" type="ORF">FF041_10140</name>
</gene>
<reference evidence="1 2" key="1">
    <citation type="submission" date="2019-05" db="EMBL/GenBank/DDBJ databases">
        <title>Comparative genomics and metabolomics analyses of clavulanic acid producing Streptomyces species provides insight into specialized metabolism and evolution of beta-lactam biosynthetic gene clusters.</title>
        <authorList>
            <person name="Moore M.A."/>
            <person name="Cruz-Morales P."/>
            <person name="Barona Gomez F."/>
            <person name="Kapil T."/>
        </authorList>
    </citation>
    <scope>NUCLEOTIDE SEQUENCE [LARGE SCALE GENOMIC DNA]</scope>
    <source>
        <strain evidence="1 2">NRRL 5741</strain>
    </source>
</reference>
<accession>A0A646KEA6</accession>
<evidence type="ECO:0000313" key="2">
    <source>
        <dbReference type="Proteomes" id="UP000419138"/>
    </source>
</evidence>
<evidence type="ECO:0000313" key="1">
    <source>
        <dbReference type="EMBL" id="MQT00575.1"/>
    </source>
</evidence>
<sequence length="178" mass="17950">MTMSVTVVYVADTGHAVGALALTGAEAATDVEPLIGRALPLRVAVGEGGTVSLPLSSRRLAVLNADDEPGVLAEPLAFGVELTADGKPRPTLLRLASWRDGVTLATNGLTVELPLAAGRATPVVALVSGGQETHVLAGEIPAQQTRVTLPLTLESAGGHGVLVLAAGWAGRLMKAVVG</sequence>
<proteinExistence type="predicted"/>
<keyword evidence="2" id="KW-1185">Reference proteome</keyword>
<dbReference type="EMBL" id="VCLA01000082">
    <property type="protein sequence ID" value="MQT00575.1"/>
    <property type="molecule type" value="Genomic_DNA"/>
</dbReference>
<dbReference type="Proteomes" id="UP000419138">
    <property type="component" value="Unassembled WGS sequence"/>
</dbReference>